<evidence type="ECO:0000256" key="5">
    <source>
        <dbReference type="RuleBase" id="RU000499"/>
    </source>
</evidence>
<evidence type="ECO:0000313" key="7">
    <source>
        <dbReference type="Proteomes" id="UP000808337"/>
    </source>
</evidence>
<dbReference type="EMBL" id="JADKGY010000030">
    <property type="protein sequence ID" value="MBK9984624.1"/>
    <property type="molecule type" value="Genomic_DNA"/>
</dbReference>
<dbReference type="Gene3D" id="3.40.30.10">
    <property type="entry name" value="Glutaredoxin"/>
    <property type="match status" value="1"/>
</dbReference>
<sequence>MIELVASIHNICIEGINGKELRLDQFRGKKLMIVNVASECDFTPQYELLEELYRHHKDSIAIIGCPCNDFGGQEPGQEEEILSFCQTMFQVTFPLSKKINIRSKPVHPLYQWLTDKALNEVTDSEVTWNFQKYAISPKGELEHVFSPETSPLDDQILRWIEST</sequence>
<dbReference type="InterPro" id="IPR000889">
    <property type="entry name" value="Glutathione_peroxidase"/>
</dbReference>
<gene>
    <name evidence="6" type="ORF">IPP15_20045</name>
</gene>
<dbReference type="GO" id="GO:0004601">
    <property type="term" value="F:peroxidase activity"/>
    <property type="evidence" value="ECO:0007669"/>
    <property type="project" value="UniProtKB-KW"/>
</dbReference>
<proteinExistence type="inferred from homology"/>
<dbReference type="Proteomes" id="UP000808337">
    <property type="component" value="Unassembled WGS sequence"/>
</dbReference>
<evidence type="ECO:0000256" key="3">
    <source>
        <dbReference type="ARBA" id="ARBA00023002"/>
    </source>
</evidence>
<dbReference type="Pfam" id="PF00255">
    <property type="entry name" value="GSHPx"/>
    <property type="match status" value="1"/>
</dbReference>
<protein>
    <recommendedName>
        <fullName evidence="5">Glutathione peroxidase</fullName>
    </recommendedName>
</protein>
<dbReference type="GO" id="GO:0006979">
    <property type="term" value="P:response to oxidative stress"/>
    <property type="evidence" value="ECO:0007669"/>
    <property type="project" value="InterPro"/>
</dbReference>
<dbReference type="PANTHER" id="PTHR11592">
    <property type="entry name" value="GLUTATHIONE PEROXIDASE"/>
    <property type="match status" value="1"/>
</dbReference>
<dbReference type="PIRSF" id="PIRSF000303">
    <property type="entry name" value="Glutathion_perox"/>
    <property type="match status" value="1"/>
</dbReference>
<dbReference type="PANTHER" id="PTHR11592:SF78">
    <property type="entry name" value="GLUTATHIONE PEROXIDASE"/>
    <property type="match status" value="1"/>
</dbReference>
<evidence type="ECO:0000313" key="6">
    <source>
        <dbReference type="EMBL" id="MBK9984624.1"/>
    </source>
</evidence>
<accession>A0A9D7XPL6</accession>
<dbReference type="CDD" id="cd00340">
    <property type="entry name" value="GSH_Peroxidase"/>
    <property type="match status" value="1"/>
</dbReference>
<dbReference type="InterPro" id="IPR036249">
    <property type="entry name" value="Thioredoxin-like_sf"/>
</dbReference>
<comment type="caution">
    <text evidence="6">The sequence shown here is derived from an EMBL/GenBank/DDBJ whole genome shotgun (WGS) entry which is preliminary data.</text>
</comment>
<comment type="similarity">
    <text evidence="1 5">Belongs to the glutathione peroxidase family.</text>
</comment>
<dbReference type="PROSITE" id="PS51355">
    <property type="entry name" value="GLUTATHIONE_PEROXID_3"/>
    <property type="match status" value="1"/>
</dbReference>
<evidence type="ECO:0000256" key="1">
    <source>
        <dbReference type="ARBA" id="ARBA00006926"/>
    </source>
</evidence>
<dbReference type="PRINTS" id="PR01011">
    <property type="entry name" value="GLUTPROXDASE"/>
</dbReference>
<keyword evidence="2 5" id="KW-0575">Peroxidase</keyword>
<feature type="active site" evidence="4">
    <location>
        <position position="40"/>
    </location>
</feature>
<name>A0A9D7XPL6_9BACT</name>
<dbReference type="SUPFAM" id="SSF52833">
    <property type="entry name" value="Thioredoxin-like"/>
    <property type="match status" value="1"/>
</dbReference>
<evidence type="ECO:0000256" key="2">
    <source>
        <dbReference type="ARBA" id="ARBA00022559"/>
    </source>
</evidence>
<keyword evidence="3 5" id="KW-0560">Oxidoreductase</keyword>
<organism evidence="6 7">
    <name type="scientific">Candidatus Opimibacter skivensis</name>
    <dbReference type="NCBI Taxonomy" id="2982028"/>
    <lineage>
        <taxon>Bacteria</taxon>
        <taxon>Pseudomonadati</taxon>
        <taxon>Bacteroidota</taxon>
        <taxon>Saprospiria</taxon>
        <taxon>Saprospirales</taxon>
        <taxon>Saprospiraceae</taxon>
        <taxon>Candidatus Opimibacter</taxon>
    </lineage>
</organism>
<dbReference type="AlphaFoldDB" id="A0A9D7XPL6"/>
<evidence type="ECO:0000256" key="4">
    <source>
        <dbReference type="PIRSR" id="PIRSR000303-1"/>
    </source>
</evidence>
<reference evidence="6 7" key="1">
    <citation type="submission" date="2020-10" db="EMBL/GenBank/DDBJ databases">
        <title>Connecting structure to function with the recovery of over 1000 high-quality activated sludge metagenome-assembled genomes encoding full-length rRNA genes using long-read sequencing.</title>
        <authorList>
            <person name="Singleton C.M."/>
            <person name="Petriglieri F."/>
            <person name="Kristensen J.M."/>
            <person name="Kirkegaard R.H."/>
            <person name="Michaelsen T.Y."/>
            <person name="Andersen M.H."/>
            <person name="Karst S.M."/>
            <person name="Dueholm M.S."/>
            <person name="Nielsen P.H."/>
            <person name="Albertsen M."/>
        </authorList>
    </citation>
    <scope>NUCLEOTIDE SEQUENCE [LARGE SCALE GENOMIC DNA]</scope>
    <source>
        <strain evidence="6">Ribe_18-Q3-R11-54_MAXAC.273</strain>
    </source>
</reference>